<accession>A0A1A8ZKL3</accession>
<dbReference type="EMBL" id="LT594324">
    <property type="protein sequence ID" value="SBT44427.1"/>
    <property type="molecule type" value="Genomic_DNA"/>
</dbReference>
<gene>
    <name evidence="2" type="ORF">GA0070621_2065</name>
</gene>
<feature type="transmembrane region" description="Helical" evidence="1">
    <location>
        <begin position="142"/>
        <end position="171"/>
    </location>
</feature>
<protein>
    <recommendedName>
        <fullName evidence="4">ABC-2 family transporter protein</fullName>
    </recommendedName>
</protein>
<reference evidence="2 3" key="1">
    <citation type="submission" date="2016-06" db="EMBL/GenBank/DDBJ databases">
        <authorList>
            <person name="Kjaerup R.B."/>
            <person name="Dalgaard T.S."/>
            <person name="Juul-Madsen H.R."/>
        </authorList>
    </citation>
    <scope>NUCLEOTIDE SEQUENCE [LARGE SCALE GENOMIC DNA]</scope>
    <source>
        <strain evidence="2 3">DSM 45248</strain>
    </source>
</reference>
<keyword evidence="1" id="KW-0812">Transmembrane</keyword>
<sequence length="220" mass="22464">MTGDKARQATAGGVAHLQALRPGLRLARLHLASRRVPVALAAVAACAVLLRVALHWPWDAYGALQLPLIFEAACAAVIAVTTASPFGGPERATGRRLPFLRLGAVLALTTIAAGALAAAGVGAHLAGGTLEVLRNTAGLTGIGLLCAALLGGALAWTGPTVYLIIAVYALYTQWHGPALTTPWIWPARPGHDIGAVLCAGLVFAAGMLLVTVRGARDPVD</sequence>
<feature type="transmembrane region" description="Helical" evidence="1">
    <location>
        <begin position="99"/>
        <end position="122"/>
    </location>
</feature>
<keyword evidence="1" id="KW-1133">Transmembrane helix</keyword>
<organism evidence="2 3">
    <name type="scientific">Micromonospora narathiwatensis</name>
    <dbReference type="NCBI Taxonomy" id="299146"/>
    <lineage>
        <taxon>Bacteria</taxon>
        <taxon>Bacillati</taxon>
        <taxon>Actinomycetota</taxon>
        <taxon>Actinomycetes</taxon>
        <taxon>Micromonosporales</taxon>
        <taxon>Micromonosporaceae</taxon>
        <taxon>Micromonospora</taxon>
    </lineage>
</organism>
<feature type="transmembrane region" description="Helical" evidence="1">
    <location>
        <begin position="192"/>
        <end position="212"/>
    </location>
</feature>
<keyword evidence="3" id="KW-1185">Reference proteome</keyword>
<feature type="transmembrane region" description="Helical" evidence="1">
    <location>
        <begin position="38"/>
        <end position="58"/>
    </location>
</feature>
<dbReference type="OrthoDB" id="3854630at2"/>
<proteinExistence type="predicted"/>
<keyword evidence="1" id="KW-0472">Membrane</keyword>
<evidence type="ECO:0000313" key="2">
    <source>
        <dbReference type="EMBL" id="SBT44427.1"/>
    </source>
</evidence>
<name>A0A1A8ZKL3_9ACTN</name>
<dbReference type="Proteomes" id="UP000198765">
    <property type="component" value="Chromosome I"/>
</dbReference>
<evidence type="ECO:0000313" key="3">
    <source>
        <dbReference type="Proteomes" id="UP000198765"/>
    </source>
</evidence>
<dbReference type="RefSeq" id="WP_157739925.1">
    <property type="nucleotide sequence ID" value="NZ_LT594324.1"/>
</dbReference>
<evidence type="ECO:0008006" key="4">
    <source>
        <dbReference type="Google" id="ProtNLM"/>
    </source>
</evidence>
<dbReference type="PATRIC" id="fig|299146.4.peg.2133"/>
<feature type="transmembrane region" description="Helical" evidence="1">
    <location>
        <begin position="64"/>
        <end position="87"/>
    </location>
</feature>
<dbReference type="AlphaFoldDB" id="A0A1A8ZKL3"/>
<evidence type="ECO:0000256" key="1">
    <source>
        <dbReference type="SAM" id="Phobius"/>
    </source>
</evidence>